<gene>
    <name evidence="1" type="ORF">L3Q82_006334</name>
</gene>
<proteinExistence type="predicted"/>
<evidence type="ECO:0000313" key="2">
    <source>
        <dbReference type="Proteomes" id="UP000831701"/>
    </source>
</evidence>
<comment type="caution">
    <text evidence="1">The sequence shown here is derived from an EMBL/GenBank/DDBJ whole genome shotgun (WGS) entry which is preliminary data.</text>
</comment>
<accession>A0ACB8WZ00</accession>
<organism evidence="1 2">
    <name type="scientific">Scortum barcoo</name>
    <name type="common">barcoo grunter</name>
    <dbReference type="NCBI Taxonomy" id="214431"/>
    <lineage>
        <taxon>Eukaryota</taxon>
        <taxon>Metazoa</taxon>
        <taxon>Chordata</taxon>
        <taxon>Craniata</taxon>
        <taxon>Vertebrata</taxon>
        <taxon>Euteleostomi</taxon>
        <taxon>Actinopterygii</taxon>
        <taxon>Neopterygii</taxon>
        <taxon>Teleostei</taxon>
        <taxon>Neoteleostei</taxon>
        <taxon>Acanthomorphata</taxon>
        <taxon>Eupercaria</taxon>
        <taxon>Centrarchiformes</taxon>
        <taxon>Terapontoidei</taxon>
        <taxon>Terapontidae</taxon>
        <taxon>Scortum</taxon>
    </lineage>
</organism>
<protein>
    <submittedName>
        <fullName evidence="1">Uncharacterized protein</fullName>
    </submittedName>
</protein>
<keyword evidence="2" id="KW-1185">Reference proteome</keyword>
<sequence>MVSLAAGFNPFSGVKKPVTLWVDASLEGIGAVILQERRPVAYRSRALTDCQHRYAQIEKELLAIVYGCEKFHQYVYGREIQVESDHKPLESIFKKPRHQAPMRLQRMLLRLQRYTLNVTYKPGKGLHVTDALSRAYLQEQQEKLLEEELEVNWVTPQLPISEEKLNMFKKATADDPEMHMLRDITIKGWPKERKNVPKEKQKYWTFKEEISYASGLMFKNAKLIVPNQMRQEMLDRIHESHLGIVKCKERARDILYWPEYLLCVDYYSKYPEITKLSDMTSRGVITALKSTLARHGIPDIVVSDNGPQYSSAMFCSWLLGNHGGGCTRSVWRVRGGIVNKSGAKRGGLRARLQANPYRPALPSLFLTNARSLVNKMDKMNLRIVSEKIDSCVAIVTETWLDNNIPDAAVDLAGRSLLRADRTAASEKHRGGAVYISPRANAKLALEELYCMISLQMKNNPEAAVIVAGNFNHVELKAVFPKFHRHPSPLYIAATTLNL</sequence>
<evidence type="ECO:0000313" key="1">
    <source>
        <dbReference type="EMBL" id="KAI3373038.1"/>
    </source>
</evidence>
<dbReference type="EMBL" id="CM041534">
    <property type="protein sequence ID" value="KAI3373038.1"/>
    <property type="molecule type" value="Genomic_DNA"/>
</dbReference>
<dbReference type="Proteomes" id="UP000831701">
    <property type="component" value="Chromosome 4"/>
</dbReference>
<reference evidence="1" key="1">
    <citation type="submission" date="2022-04" db="EMBL/GenBank/DDBJ databases">
        <title>Jade perch genome.</title>
        <authorList>
            <person name="Chao B."/>
        </authorList>
    </citation>
    <scope>NUCLEOTIDE SEQUENCE</scope>
    <source>
        <strain evidence="1">CB-2022</strain>
    </source>
</reference>
<name>A0ACB8WZ00_9TELE</name>